<dbReference type="Gene3D" id="1.10.3860.10">
    <property type="entry name" value="Sodium:dicarboxylate symporter"/>
    <property type="match status" value="2"/>
</dbReference>
<feature type="transmembrane region" description="Helical" evidence="11">
    <location>
        <begin position="69"/>
        <end position="91"/>
    </location>
</feature>
<comment type="similarity">
    <text evidence="11">Belongs to the dicarboxylate/amino acid:cation symporter (DAACS) (TC 2.A.23) family.</text>
</comment>
<dbReference type="GO" id="GO:0005886">
    <property type="term" value="C:plasma membrane"/>
    <property type="evidence" value="ECO:0007669"/>
    <property type="project" value="TreeGrafter"/>
</dbReference>
<dbReference type="InterPro" id="IPR036458">
    <property type="entry name" value="Na:dicarbo_symporter_sf"/>
</dbReference>
<reference evidence="12" key="1">
    <citation type="submission" date="2025-08" db="UniProtKB">
        <authorList>
            <consortium name="Ensembl"/>
        </authorList>
    </citation>
    <scope>IDENTIFICATION</scope>
</reference>
<reference evidence="12" key="2">
    <citation type="submission" date="2025-09" db="UniProtKB">
        <authorList>
            <consortium name="Ensembl"/>
        </authorList>
    </citation>
    <scope>IDENTIFICATION</scope>
</reference>
<gene>
    <name evidence="12" type="primary">LOC116045774</name>
</gene>
<dbReference type="Pfam" id="PF00375">
    <property type="entry name" value="SDF"/>
    <property type="match status" value="2"/>
</dbReference>
<evidence type="ECO:0000313" key="12">
    <source>
        <dbReference type="Ensembl" id="ENSSLUP00000021247.1"/>
    </source>
</evidence>
<evidence type="ECO:0000256" key="10">
    <source>
        <dbReference type="ARBA" id="ARBA00023136"/>
    </source>
</evidence>
<comment type="subcellular location">
    <subcellularLocation>
        <location evidence="1">Cell membrane</location>
        <topology evidence="1">Multi-pass membrane protein</topology>
    </subcellularLocation>
    <subcellularLocation>
        <location evidence="11">Membrane</location>
        <topology evidence="11">Multi-pass membrane protein</topology>
    </subcellularLocation>
</comment>
<dbReference type="SUPFAM" id="SSF118215">
    <property type="entry name" value="Proton glutamate symport protein"/>
    <property type="match status" value="1"/>
</dbReference>
<proteinExistence type="inferred from homology"/>
<dbReference type="PRINTS" id="PR00173">
    <property type="entry name" value="EDTRNSPORT"/>
</dbReference>
<keyword evidence="5 11" id="KW-0812">Transmembrane</keyword>
<evidence type="ECO:0000256" key="1">
    <source>
        <dbReference type="ARBA" id="ARBA00004651"/>
    </source>
</evidence>
<feature type="transmembrane region" description="Helical" evidence="11">
    <location>
        <begin position="103"/>
        <end position="123"/>
    </location>
</feature>
<dbReference type="InterPro" id="IPR050746">
    <property type="entry name" value="DAACS"/>
</dbReference>
<evidence type="ECO:0000256" key="8">
    <source>
        <dbReference type="ARBA" id="ARBA00022989"/>
    </source>
</evidence>
<keyword evidence="2 11" id="KW-0813">Transport</keyword>
<feature type="transmembrane region" description="Helical" evidence="11">
    <location>
        <begin position="205"/>
        <end position="224"/>
    </location>
</feature>
<evidence type="ECO:0000256" key="7">
    <source>
        <dbReference type="ARBA" id="ARBA00022970"/>
    </source>
</evidence>
<evidence type="ECO:0000256" key="2">
    <source>
        <dbReference type="ARBA" id="ARBA00022448"/>
    </source>
</evidence>
<dbReference type="GO" id="GO:0015501">
    <property type="term" value="F:glutamate:sodium symporter activity"/>
    <property type="evidence" value="ECO:0007669"/>
    <property type="project" value="TreeGrafter"/>
</dbReference>
<dbReference type="Proteomes" id="UP000694568">
    <property type="component" value="Unplaced"/>
</dbReference>
<dbReference type="PANTHER" id="PTHR11958:SF109">
    <property type="entry name" value="EXCITATORY AMINO ACID TRANSPORTER 3"/>
    <property type="match status" value="1"/>
</dbReference>
<keyword evidence="10 11" id="KW-0472">Membrane</keyword>
<dbReference type="AlphaFoldDB" id="A0A8C9Y8U1"/>
<evidence type="ECO:0000256" key="11">
    <source>
        <dbReference type="RuleBase" id="RU361216"/>
    </source>
</evidence>
<keyword evidence="13" id="KW-1185">Reference proteome</keyword>
<feature type="transmembrane region" description="Helical" evidence="11">
    <location>
        <begin position="278"/>
        <end position="304"/>
    </location>
</feature>
<evidence type="ECO:0000313" key="13">
    <source>
        <dbReference type="Proteomes" id="UP000694568"/>
    </source>
</evidence>
<organism evidence="12 13">
    <name type="scientific">Sander lucioperca</name>
    <name type="common">Pike-perch</name>
    <name type="synonym">Perca lucioperca</name>
    <dbReference type="NCBI Taxonomy" id="283035"/>
    <lineage>
        <taxon>Eukaryota</taxon>
        <taxon>Metazoa</taxon>
        <taxon>Chordata</taxon>
        <taxon>Craniata</taxon>
        <taxon>Vertebrata</taxon>
        <taxon>Euteleostomi</taxon>
        <taxon>Actinopterygii</taxon>
        <taxon>Neopterygii</taxon>
        <taxon>Teleostei</taxon>
        <taxon>Neoteleostei</taxon>
        <taxon>Acanthomorphata</taxon>
        <taxon>Eupercaria</taxon>
        <taxon>Perciformes</taxon>
        <taxon>Percoidei</taxon>
        <taxon>Percidae</taxon>
        <taxon>Luciopercinae</taxon>
        <taxon>Sander</taxon>
    </lineage>
</organism>
<name>A0A8C9Y8U1_SANLU</name>
<sequence>MMDRAHRQNIRDRARACCSYFRKKNKLAAYSLFAVIMGIVVGVILKIYVPLSHFEMEYISFPGEILVRMFHLVTIPLIVSNVIQGVCTRSVGISRKITIRTAAYFISTTLLSVTIGLTLILLVKPGVPRNGRVTDDDDDDEHAFSEVDALLDLIRNMVPKNLVQASFQQYKTQKVVLAIDELDETSGQEVTRDAVRLVGKHVEGLNALGLIVCSVIFGVALRSLGEEGQLFVDVNTAVHNAVKHVVHIIIGFLPIGLFFMTASYVVEVWNKYETVFNLLMFIASVTGGLIIHAAIVLPLIYLVIVRRNPFTIIKGVYPALKESFLVSRSATVSVSSVGEAGIPATGTATTLFILTVIGIPVRDVSLLMVLEWLLDRGNTAVNVLGDCIGVGIVEHLSRKELEEMGPWEDTGSDGRH</sequence>
<keyword evidence="8 11" id="KW-1133">Transmembrane helix</keyword>
<keyword evidence="6" id="KW-0479">Metal-binding</keyword>
<protein>
    <recommendedName>
        <fullName evidence="11">Amino acid transporter</fullName>
    </recommendedName>
</protein>
<keyword evidence="9" id="KW-0915">Sodium</keyword>
<evidence type="ECO:0000256" key="4">
    <source>
        <dbReference type="ARBA" id="ARBA00022553"/>
    </source>
</evidence>
<dbReference type="GO" id="GO:0005313">
    <property type="term" value="F:L-glutamate transmembrane transporter activity"/>
    <property type="evidence" value="ECO:0007669"/>
    <property type="project" value="TreeGrafter"/>
</dbReference>
<dbReference type="Ensembl" id="ENSSLUT00000021936.1">
    <property type="protein sequence ID" value="ENSSLUP00000021247.1"/>
    <property type="gene ID" value="ENSSLUG00000009815.1"/>
</dbReference>
<dbReference type="InterPro" id="IPR001991">
    <property type="entry name" value="Na-dicarboxylate_symporter"/>
</dbReference>
<evidence type="ECO:0000256" key="9">
    <source>
        <dbReference type="ARBA" id="ARBA00023053"/>
    </source>
</evidence>
<feature type="transmembrane region" description="Helical" evidence="11">
    <location>
        <begin position="27"/>
        <end position="49"/>
    </location>
</feature>
<dbReference type="GO" id="GO:0015175">
    <property type="term" value="F:neutral L-amino acid transmembrane transporter activity"/>
    <property type="evidence" value="ECO:0007669"/>
    <property type="project" value="TreeGrafter"/>
</dbReference>
<keyword evidence="4" id="KW-0597">Phosphoprotein</keyword>
<keyword evidence="7" id="KW-0029">Amino-acid transport</keyword>
<feature type="transmembrane region" description="Helical" evidence="11">
    <location>
        <begin position="245"/>
        <end position="266"/>
    </location>
</feature>
<accession>A0A8C9Y8U1</accession>
<keyword evidence="11" id="KW-0769">Symport</keyword>
<evidence type="ECO:0000256" key="5">
    <source>
        <dbReference type="ARBA" id="ARBA00022692"/>
    </source>
</evidence>
<evidence type="ECO:0000256" key="3">
    <source>
        <dbReference type="ARBA" id="ARBA00022475"/>
    </source>
</evidence>
<evidence type="ECO:0000256" key="6">
    <source>
        <dbReference type="ARBA" id="ARBA00022723"/>
    </source>
</evidence>
<dbReference type="GeneTree" id="ENSGT00940000155397"/>
<keyword evidence="3" id="KW-1003">Cell membrane</keyword>
<dbReference type="PANTHER" id="PTHR11958">
    <property type="entry name" value="SODIUM/DICARBOXYLATE SYMPORTER-RELATED"/>
    <property type="match status" value="1"/>
</dbReference>